<proteinExistence type="predicted"/>
<name>A0ABU1DKD9_9HYPH</name>
<protein>
    <submittedName>
        <fullName evidence="1">YcaQ family DNA glycosylase</fullName>
    </submittedName>
</protein>
<dbReference type="InterPro" id="IPR009351">
    <property type="entry name" value="AlkZ-like"/>
</dbReference>
<dbReference type="RefSeq" id="WP_309394481.1">
    <property type="nucleotide sequence ID" value="NZ_JADBEO010000059.1"/>
</dbReference>
<gene>
    <name evidence="1" type="ORF">IHQ68_18390</name>
</gene>
<dbReference type="PANTHER" id="PTHR30528:SF0">
    <property type="entry name" value="CYTOPLASMIC PROTEIN"/>
    <property type="match status" value="1"/>
</dbReference>
<dbReference type="Proteomes" id="UP001181622">
    <property type="component" value="Unassembled WGS sequence"/>
</dbReference>
<accession>A0ABU1DKD9</accession>
<organism evidence="1 2">
    <name type="scientific">Chelatococcus sambhunathii</name>
    <dbReference type="NCBI Taxonomy" id="363953"/>
    <lineage>
        <taxon>Bacteria</taxon>
        <taxon>Pseudomonadati</taxon>
        <taxon>Pseudomonadota</taxon>
        <taxon>Alphaproteobacteria</taxon>
        <taxon>Hyphomicrobiales</taxon>
        <taxon>Chelatococcaceae</taxon>
        <taxon>Chelatococcus</taxon>
    </lineage>
</organism>
<evidence type="ECO:0000313" key="2">
    <source>
        <dbReference type="Proteomes" id="UP001181622"/>
    </source>
</evidence>
<comment type="caution">
    <text evidence="1">The sequence shown here is derived from an EMBL/GenBank/DDBJ whole genome shotgun (WGS) entry which is preliminary data.</text>
</comment>
<dbReference type="Pfam" id="PF06224">
    <property type="entry name" value="AlkZ-like"/>
    <property type="match status" value="1"/>
</dbReference>
<dbReference type="PANTHER" id="PTHR30528">
    <property type="entry name" value="CYTOPLASMIC PROTEIN"/>
    <property type="match status" value="1"/>
</dbReference>
<reference evidence="1" key="1">
    <citation type="submission" date="2020-10" db="EMBL/GenBank/DDBJ databases">
        <authorList>
            <person name="Abbas A."/>
            <person name="Razzaq R."/>
            <person name="Waqas M."/>
            <person name="Abbas N."/>
            <person name="Nielsen T.K."/>
            <person name="Hansen L.H."/>
            <person name="Hussain S."/>
            <person name="Shahid M."/>
        </authorList>
    </citation>
    <scope>NUCLEOTIDE SEQUENCE</scope>
    <source>
        <strain evidence="1">S14</strain>
    </source>
</reference>
<dbReference type="EMBL" id="JADBEO010000059">
    <property type="protein sequence ID" value="MDR4308594.1"/>
    <property type="molecule type" value="Genomic_DNA"/>
</dbReference>
<keyword evidence="2" id="KW-1185">Reference proteome</keyword>
<sequence>MAKEPVTIDPGVARAAWLRAQRLDEAAPFGEGPDAVRRAVDHLGYVQIDTIHVVERSHHHILFNRMPAYRREDLAQAQSDDRSVLEYWTHALAYVPSADYRIFARGMAAARADPSRLFAAETEPGAYAKLIARIRRDGPVTIRDFDDEDRVEKTHPWGSRKPSKAALRYGFFVGDLVVSRRDGMLKTYELASRHFGWKRRPAPASDADHAAYLLARAMRSQAIFSLESACRGDAKAKPAVAELIDRAVRRKRLVPLALAGLERKRLWATPEALEAAAGETGARVHILSPFDPLVIQRGRTEAFFGYAHRFEAYLPEAQRRLGYFALPVLVGDRFVAALDLKADRQAGRLVIRKWTWLAEASEELTRMIEQELERFSRFQLAGASREEGAS</sequence>
<evidence type="ECO:0000313" key="1">
    <source>
        <dbReference type="EMBL" id="MDR4308594.1"/>
    </source>
</evidence>